<dbReference type="Gene3D" id="3.40.50.1820">
    <property type="entry name" value="alpha/beta hydrolase"/>
    <property type="match status" value="1"/>
</dbReference>
<dbReference type="Proteomes" id="UP000824072">
    <property type="component" value="Unassembled WGS sequence"/>
</dbReference>
<organism evidence="3 4">
    <name type="scientific">Candidatus Pullichristensenella excrementigallinarum</name>
    <dbReference type="NCBI Taxonomy" id="2840907"/>
    <lineage>
        <taxon>Bacteria</taxon>
        <taxon>Bacillati</taxon>
        <taxon>Bacillota</taxon>
        <taxon>Clostridia</taxon>
        <taxon>Candidatus Pullichristensenella</taxon>
    </lineage>
</organism>
<dbReference type="Pfam" id="PF00135">
    <property type="entry name" value="COesterase"/>
    <property type="match status" value="1"/>
</dbReference>
<protein>
    <submittedName>
        <fullName evidence="3">Carboxylesterase/lipase family protein</fullName>
    </submittedName>
</protein>
<reference evidence="3" key="1">
    <citation type="submission" date="2020-10" db="EMBL/GenBank/DDBJ databases">
        <authorList>
            <person name="Gilroy R."/>
        </authorList>
    </citation>
    <scope>NUCLEOTIDE SEQUENCE</scope>
    <source>
        <strain evidence="3">ChiHcec3-11533</strain>
    </source>
</reference>
<dbReference type="SUPFAM" id="SSF53474">
    <property type="entry name" value="alpha/beta-Hydrolases"/>
    <property type="match status" value="1"/>
</dbReference>
<dbReference type="PANTHER" id="PTHR11559">
    <property type="entry name" value="CARBOXYLESTERASE"/>
    <property type="match status" value="1"/>
</dbReference>
<keyword evidence="1" id="KW-0732">Signal</keyword>
<comment type="caution">
    <text evidence="3">The sequence shown here is derived from an EMBL/GenBank/DDBJ whole genome shotgun (WGS) entry which is preliminary data.</text>
</comment>
<dbReference type="InterPro" id="IPR050309">
    <property type="entry name" value="Type-B_Carboxylest/Lipase"/>
</dbReference>
<evidence type="ECO:0000256" key="1">
    <source>
        <dbReference type="SAM" id="SignalP"/>
    </source>
</evidence>
<gene>
    <name evidence="3" type="ORF">IAB02_01215</name>
</gene>
<accession>A0A9D1I9L8</accession>
<name>A0A9D1I9L8_9FIRM</name>
<dbReference type="InterPro" id="IPR002018">
    <property type="entry name" value="CarbesteraseB"/>
</dbReference>
<evidence type="ECO:0000259" key="2">
    <source>
        <dbReference type="Pfam" id="PF00135"/>
    </source>
</evidence>
<feature type="domain" description="Carboxylesterase type B" evidence="2">
    <location>
        <begin position="30"/>
        <end position="531"/>
    </location>
</feature>
<proteinExistence type="predicted"/>
<reference evidence="3" key="2">
    <citation type="journal article" date="2021" name="PeerJ">
        <title>Extensive microbial diversity within the chicken gut microbiome revealed by metagenomics and culture.</title>
        <authorList>
            <person name="Gilroy R."/>
            <person name="Ravi A."/>
            <person name="Getino M."/>
            <person name="Pursley I."/>
            <person name="Horton D.L."/>
            <person name="Alikhan N.F."/>
            <person name="Baker D."/>
            <person name="Gharbi K."/>
            <person name="Hall N."/>
            <person name="Watson M."/>
            <person name="Adriaenssens E.M."/>
            <person name="Foster-Nyarko E."/>
            <person name="Jarju S."/>
            <person name="Secka A."/>
            <person name="Antonio M."/>
            <person name="Oren A."/>
            <person name="Chaudhuri R.R."/>
            <person name="La Ragione R."/>
            <person name="Hildebrand F."/>
            <person name="Pallen M.J."/>
        </authorList>
    </citation>
    <scope>NUCLEOTIDE SEQUENCE</scope>
    <source>
        <strain evidence="3">ChiHcec3-11533</strain>
    </source>
</reference>
<dbReference type="EMBL" id="DVMU01000028">
    <property type="protein sequence ID" value="HIU33158.1"/>
    <property type="molecule type" value="Genomic_DNA"/>
</dbReference>
<feature type="chain" id="PRO_5039041930" evidence="1">
    <location>
        <begin position="23"/>
        <end position="556"/>
    </location>
</feature>
<sequence>MKKIIIGLLCAMLLLNAMAAIAEGETALGIVTTQYGDVSGVPGEIYSDVTIFKGIPYAAPPVGELRWQPPQDPESWEGVRACDTYAAIAPQYADQGAGSEPYKTDFYFGEFPETSEDCLYLNITTPATTGEEKLPVYLWFHGGGQRHGYSYEPEFDAEELAKKGVIVVTIGQRLGVFGYLALPQLTEEQGTSGNYGNMDQAKAYEWVVENIAAFGGDPNNIVFGGQSGGTTKSMVLELFPDVHAQGMVLHSGLKWFDTFASLESAQESGQAYLEHIGLDPNASLEELRQVETEVFLGADMDDYVANTPASTICDGVYITYSSIAEAVAAGEYDGINILSGTTLGEATVKNVETEGMTAEEFYAVYREYLGDKFDQYDFETLVPVTDEDAEDTFRELSSLGLNVGLGATYSRAVMVNRVFNEVMSQSEGSGKYYSYLFARFTPIHPEEAGTDRDSELLWAWHSSDLWYFFHSLREGMPPVRPWEEGDYALADLASSYLANFIRTGDPNGEGLPEWPAGDENHGYMVLDVEPEGITECTELDALMREMVIETYGLDLE</sequence>
<dbReference type="InterPro" id="IPR029058">
    <property type="entry name" value="AB_hydrolase_fold"/>
</dbReference>
<evidence type="ECO:0000313" key="3">
    <source>
        <dbReference type="EMBL" id="HIU33158.1"/>
    </source>
</evidence>
<feature type="signal peptide" evidence="1">
    <location>
        <begin position="1"/>
        <end position="22"/>
    </location>
</feature>
<evidence type="ECO:0000313" key="4">
    <source>
        <dbReference type="Proteomes" id="UP000824072"/>
    </source>
</evidence>
<dbReference type="AlphaFoldDB" id="A0A9D1I9L8"/>